<sequence length="354" mass="38992">MGITSDVFGEFLDPDTGVKTAIKRFTLTNSSGVEVQVIEYGAGVSSILVPDKLGKKDNVTLGFDSFEGYTKFNYQGSTIGRHANRICRGKFTLEGQSYQLPINNNANHNHGGKRGWDKHVWKSYVSGDSVIFSHFSPDGDQGYPGDVLAQVKYTLDDEGGFRIDFEAMTTQATVINMTNHSFFNLGGHSSGQKGLFDHVAVVNADKYTPVTDDLIPTGTLADVGGTGYDLRTPVRFGDALPKVPGGGLDHNFSLYMKRRGELEFVARFHHPPSGRVLEVYTSEPGLQIYTGNFLPKEEGQMVGRNGVSYMFQGAFCCEPQNFPNSINQSNFPNGVYHPGKPYKHSIVYKFLVQK</sequence>
<evidence type="ECO:0000256" key="5">
    <source>
        <dbReference type="ARBA" id="ARBA00023235"/>
    </source>
</evidence>
<dbReference type="PANTHER" id="PTHR10091:SF0">
    <property type="entry name" value="GALACTOSE MUTAROTASE"/>
    <property type="match status" value="1"/>
</dbReference>
<keyword evidence="13" id="KW-1185">Reference proteome</keyword>
<evidence type="ECO:0000256" key="4">
    <source>
        <dbReference type="ARBA" id="ARBA00006206"/>
    </source>
</evidence>
<keyword evidence="6 8" id="KW-0119">Carbohydrate metabolism</keyword>
<comment type="caution">
    <text evidence="12">The sequence shown here is derived from an EMBL/GenBank/DDBJ whole genome shotgun (WGS) entry which is preliminary data.</text>
</comment>
<organism evidence="12 13">
    <name type="scientific">Halocaridina rubra</name>
    <name type="common">Hawaiian red shrimp</name>
    <dbReference type="NCBI Taxonomy" id="373956"/>
    <lineage>
        <taxon>Eukaryota</taxon>
        <taxon>Metazoa</taxon>
        <taxon>Ecdysozoa</taxon>
        <taxon>Arthropoda</taxon>
        <taxon>Crustacea</taxon>
        <taxon>Multicrustacea</taxon>
        <taxon>Malacostraca</taxon>
        <taxon>Eumalacostraca</taxon>
        <taxon>Eucarida</taxon>
        <taxon>Decapoda</taxon>
        <taxon>Pleocyemata</taxon>
        <taxon>Caridea</taxon>
        <taxon>Atyoidea</taxon>
        <taxon>Atyidae</taxon>
        <taxon>Halocaridina</taxon>
    </lineage>
</organism>
<dbReference type="InterPro" id="IPR008183">
    <property type="entry name" value="Aldose_1/G6P_1-epimerase"/>
</dbReference>
<dbReference type="Proteomes" id="UP001381693">
    <property type="component" value="Unassembled WGS sequence"/>
</dbReference>
<evidence type="ECO:0000256" key="2">
    <source>
        <dbReference type="ARBA" id="ARBA00004947"/>
    </source>
</evidence>
<comment type="similarity">
    <text evidence="4 8">Belongs to the aldose epimerase family.</text>
</comment>
<evidence type="ECO:0000256" key="11">
    <source>
        <dbReference type="PIRSR" id="PIRSR005096-3"/>
    </source>
</evidence>
<dbReference type="GO" id="GO:0004034">
    <property type="term" value="F:aldose 1-epimerase activity"/>
    <property type="evidence" value="ECO:0007669"/>
    <property type="project" value="UniProtKB-EC"/>
</dbReference>
<dbReference type="PANTHER" id="PTHR10091">
    <property type="entry name" value="ALDOSE-1-EPIMERASE"/>
    <property type="match status" value="1"/>
</dbReference>
<dbReference type="InterPro" id="IPR015443">
    <property type="entry name" value="Aldose_1-epimerase"/>
</dbReference>
<feature type="active site" description="Proton acceptor" evidence="9">
    <location>
        <position position="318"/>
    </location>
</feature>
<comment type="function">
    <text evidence="7">Mutarotase that catalyzes the interconversion of beta-D-galactose and alpha-D-galactose during galactose metabolism. Beta-D-galactose is metabolized in the liver into glucose 1-phosphate, the primary metabolic fuel, by the action of four enzymes that constitute the Leloir pathway: GALM, GALK1 (galactokinase), GALT (galactose-1-phosphate uridylyltransferase) and GALE (UDP-galactose-4'-epimerase). Involved in the maintenance of the equilibrium between the beta- and alpha-anomers of galactose, therefore ensuring a sufficient supply of the alpha-anomer for GALK1. Also active on D-glucose although shows a preference for galactose over glucose.</text>
</comment>
<evidence type="ECO:0000256" key="1">
    <source>
        <dbReference type="ARBA" id="ARBA00001712"/>
    </source>
</evidence>
<dbReference type="InterPro" id="IPR014718">
    <property type="entry name" value="GH-type_carb-bd"/>
</dbReference>
<dbReference type="InterPro" id="IPR011013">
    <property type="entry name" value="Gal_mutarotase_sf_dom"/>
</dbReference>
<comment type="pathway">
    <text evidence="3 8">Carbohydrate metabolism; hexose metabolism.</text>
</comment>
<dbReference type="CDD" id="cd09019">
    <property type="entry name" value="galactose_mutarotase_like"/>
    <property type="match status" value="1"/>
</dbReference>
<proteinExistence type="inferred from homology"/>
<protein>
    <recommendedName>
        <fullName evidence="8">Aldose 1-epimerase</fullName>
        <ecNumber evidence="8">5.1.3.3</ecNumber>
    </recommendedName>
</protein>
<dbReference type="GO" id="GO:0030246">
    <property type="term" value="F:carbohydrate binding"/>
    <property type="evidence" value="ECO:0007669"/>
    <property type="project" value="InterPro"/>
</dbReference>
<evidence type="ECO:0000256" key="7">
    <source>
        <dbReference type="ARBA" id="ARBA00045743"/>
    </source>
</evidence>
<evidence type="ECO:0000313" key="12">
    <source>
        <dbReference type="EMBL" id="KAK7069446.1"/>
    </source>
</evidence>
<name>A0AAN8WSE8_HALRR</name>
<dbReference type="SUPFAM" id="SSF74650">
    <property type="entry name" value="Galactose mutarotase-like"/>
    <property type="match status" value="1"/>
</dbReference>
<dbReference type="InterPro" id="IPR047215">
    <property type="entry name" value="Galactose_mutarotase-like"/>
</dbReference>
<comment type="catalytic activity">
    <reaction evidence="1">
        <text>alpha-D-galactose = beta-D-galactose</text>
        <dbReference type="Rhea" id="RHEA:28675"/>
        <dbReference type="ChEBI" id="CHEBI:27667"/>
        <dbReference type="ChEBI" id="CHEBI:28061"/>
        <dbReference type="EC" id="5.1.3.3"/>
    </reaction>
    <physiologicalReaction direction="right-to-left" evidence="1">
        <dbReference type="Rhea" id="RHEA:28677"/>
    </physiologicalReaction>
</comment>
<evidence type="ECO:0000256" key="8">
    <source>
        <dbReference type="PIRNR" id="PIRNR005096"/>
    </source>
</evidence>
<evidence type="ECO:0000256" key="10">
    <source>
        <dbReference type="PIRSR" id="PIRSR005096-2"/>
    </source>
</evidence>
<comment type="pathway">
    <text evidence="2">Carbohydrate metabolism; galactose metabolism.</text>
</comment>
<dbReference type="Pfam" id="PF01263">
    <property type="entry name" value="Aldose_epim"/>
    <property type="match status" value="1"/>
</dbReference>
<feature type="binding site" evidence="11">
    <location>
        <begin position="84"/>
        <end position="85"/>
    </location>
    <ligand>
        <name>beta-D-galactose</name>
        <dbReference type="ChEBI" id="CHEBI:27667"/>
    </ligand>
</feature>
<dbReference type="Gene3D" id="2.70.98.10">
    <property type="match status" value="1"/>
</dbReference>
<dbReference type="AlphaFoldDB" id="A0AAN8WSE8"/>
<feature type="binding site" evidence="10">
    <location>
        <position position="249"/>
    </location>
    <ligand>
        <name>beta-D-galactose</name>
        <dbReference type="ChEBI" id="CHEBI:27667"/>
    </ligand>
</feature>
<gene>
    <name evidence="12" type="ORF">SK128_028059</name>
</gene>
<evidence type="ECO:0000256" key="3">
    <source>
        <dbReference type="ARBA" id="ARBA00005028"/>
    </source>
</evidence>
<feature type="active site" description="Proton donor" evidence="9">
    <location>
        <position position="180"/>
    </location>
</feature>
<comment type="catalytic activity">
    <reaction evidence="8">
        <text>alpha-D-glucose = beta-D-glucose</text>
        <dbReference type="Rhea" id="RHEA:10264"/>
        <dbReference type="ChEBI" id="CHEBI:15903"/>
        <dbReference type="ChEBI" id="CHEBI:17925"/>
        <dbReference type="EC" id="5.1.3.3"/>
    </reaction>
</comment>
<dbReference type="NCBIfam" id="NF008277">
    <property type="entry name" value="PRK11055.1"/>
    <property type="match status" value="1"/>
</dbReference>
<dbReference type="GO" id="GO:0006006">
    <property type="term" value="P:glucose metabolic process"/>
    <property type="evidence" value="ECO:0007669"/>
    <property type="project" value="TreeGrafter"/>
</dbReference>
<keyword evidence="5 8" id="KW-0413">Isomerase</keyword>
<reference evidence="12 13" key="1">
    <citation type="submission" date="2023-11" db="EMBL/GenBank/DDBJ databases">
        <title>Halocaridina rubra genome assembly.</title>
        <authorList>
            <person name="Smith C."/>
        </authorList>
    </citation>
    <scope>NUCLEOTIDE SEQUENCE [LARGE SCALE GENOMIC DNA]</scope>
    <source>
        <strain evidence="12">EP-1</strain>
        <tissue evidence="12">Whole</tissue>
    </source>
</reference>
<evidence type="ECO:0000313" key="13">
    <source>
        <dbReference type="Proteomes" id="UP001381693"/>
    </source>
</evidence>
<evidence type="ECO:0000256" key="9">
    <source>
        <dbReference type="PIRSR" id="PIRSR005096-1"/>
    </source>
</evidence>
<dbReference type="EC" id="5.1.3.3" evidence="8"/>
<accession>A0AAN8WSE8</accession>
<dbReference type="EMBL" id="JAXCGZ010016426">
    <property type="protein sequence ID" value="KAK7069446.1"/>
    <property type="molecule type" value="Genomic_DNA"/>
</dbReference>
<dbReference type="PIRSF" id="PIRSF005096">
    <property type="entry name" value="GALM"/>
    <property type="match status" value="1"/>
</dbReference>
<evidence type="ECO:0000256" key="6">
    <source>
        <dbReference type="ARBA" id="ARBA00023277"/>
    </source>
</evidence>
<dbReference type="GO" id="GO:0033499">
    <property type="term" value="P:galactose catabolic process via UDP-galactose, Leloir pathway"/>
    <property type="evidence" value="ECO:0007669"/>
    <property type="project" value="TreeGrafter"/>
</dbReference>